<evidence type="ECO:0008006" key="3">
    <source>
        <dbReference type="Google" id="ProtNLM"/>
    </source>
</evidence>
<evidence type="ECO:0000313" key="1">
    <source>
        <dbReference type="EMBL" id="GGK53787.1"/>
    </source>
</evidence>
<dbReference type="EMBL" id="BMMF01000017">
    <property type="protein sequence ID" value="GGK53787.1"/>
    <property type="molecule type" value="Genomic_DNA"/>
</dbReference>
<organism evidence="1 2">
    <name type="scientific">Salinarimonas ramus</name>
    <dbReference type="NCBI Taxonomy" id="690164"/>
    <lineage>
        <taxon>Bacteria</taxon>
        <taxon>Pseudomonadati</taxon>
        <taxon>Pseudomonadota</taxon>
        <taxon>Alphaproteobacteria</taxon>
        <taxon>Hyphomicrobiales</taxon>
        <taxon>Salinarimonadaceae</taxon>
        <taxon>Salinarimonas</taxon>
    </lineage>
</organism>
<evidence type="ECO:0000313" key="2">
    <source>
        <dbReference type="Proteomes" id="UP000600449"/>
    </source>
</evidence>
<dbReference type="RefSeq" id="WP_188915598.1">
    <property type="nucleotide sequence ID" value="NZ_BMMF01000017.1"/>
</dbReference>
<name>A0A917QJJ4_9HYPH</name>
<dbReference type="AlphaFoldDB" id="A0A917QJJ4"/>
<keyword evidence="2" id="KW-1185">Reference proteome</keyword>
<comment type="caution">
    <text evidence="1">The sequence shown here is derived from an EMBL/GenBank/DDBJ whole genome shotgun (WGS) entry which is preliminary data.</text>
</comment>
<accession>A0A917QJJ4</accession>
<reference evidence="1 2" key="1">
    <citation type="journal article" date="2014" name="Int. J. Syst. Evol. Microbiol.">
        <title>Complete genome sequence of Corynebacterium casei LMG S-19264T (=DSM 44701T), isolated from a smear-ripened cheese.</title>
        <authorList>
            <consortium name="US DOE Joint Genome Institute (JGI-PGF)"/>
            <person name="Walter F."/>
            <person name="Albersmeier A."/>
            <person name="Kalinowski J."/>
            <person name="Ruckert C."/>
        </authorList>
    </citation>
    <scope>NUCLEOTIDE SEQUENCE [LARGE SCALE GENOMIC DNA]</scope>
    <source>
        <strain evidence="1 2">CGMCC 1.9161</strain>
    </source>
</reference>
<dbReference type="Proteomes" id="UP000600449">
    <property type="component" value="Unassembled WGS sequence"/>
</dbReference>
<protein>
    <recommendedName>
        <fullName evidence="3">DUF1828 domain-containing protein</fullName>
    </recommendedName>
</protein>
<gene>
    <name evidence="1" type="ORF">GCM10011322_45750</name>
</gene>
<proteinExistence type="predicted"/>
<sequence>MTDLPNLSTLSAEIAPGLVTVKNYGDASFISLPMVYPSGAFVTVRLGYAAGGIRVSDSGFAYREIESFGAMRSFANTARTIAEEHDVEAGRREVFVDVPVEHVERAIFDVSAASKAIADRIVANASQAAEIAIEEMLQERLERVFPAAVEFRGRLAGASATEWDLTAIARPNGRVAVFHAVPNYPVAVFKASTAFHDLAALPDPPSLIAVVRSRAEMGPANALLAQAGRVIEIDQADEAFSQAAA</sequence>